<organism evidence="7 8">
    <name type="scientific">Acidaminobacter hydrogenoformans DSM 2784</name>
    <dbReference type="NCBI Taxonomy" id="1120920"/>
    <lineage>
        <taxon>Bacteria</taxon>
        <taxon>Bacillati</taxon>
        <taxon>Bacillota</taxon>
        <taxon>Clostridia</taxon>
        <taxon>Peptostreptococcales</taxon>
        <taxon>Acidaminobacteraceae</taxon>
        <taxon>Acidaminobacter</taxon>
    </lineage>
</organism>
<evidence type="ECO:0000256" key="3">
    <source>
        <dbReference type="ARBA" id="ARBA00022630"/>
    </source>
</evidence>
<evidence type="ECO:0000256" key="4">
    <source>
        <dbReference type="ARBA" id="ARBA00022643"/>
    </source>
</evidence>
<dbReference type="PANTHER" id="PTHR43673">
    <property type="entry name" value="NAD(P)H NITROREDUCTASE YDGI-RELATED"/>
    <property type="match status" value="1"/>
</dbReference>
<dbReference type="Gene3D" id="3.40.109.10">
    <property type="entry name" value="NADH Oxidase"/>
    <property type="match status" value="1"/>
</dbReference>
<evidence type="ECO:0000256" key="2">
    <source>
        <dbReference type="ARBA" id="ARBA00007118"/>
    </source>
</evidence>
<dbReference type="GO" id="GO:0016491">
    <property type="term" value="F:oxidoreductase activity"/>
    <property type="evidence" value="ECO:0007669"/>
    <property type="project" value="UniProtKB-KW"/>
</dbReference>
<protein>
    <submittedName>
        <fullName evidence="7">Nitroreductase</fullName>
    </submittedName>
</protein>
<reference evidence="7 8" key="1">
    <citation type="submission" date="2016-10" db="EMBL/GenBank/DDBJ databases">
        <authorList>
            <person name="de Groot N.N."/>
        </authorList>
    </citation>
    <scope>NUCLEOTIDE SEQUENCE [LARGE SCALE GENOMIC DNA]</scope>
    <source>
        <strain evidence="7 8">DSM 2784</strain>
    </source>
</reference>
<evidence type="ECO:0000313" key="7">
    <source>
        <dbReference type="EMBL" id="SCZ77728.1"/>
    </source>
</evidence>
<proteinExistence type="inferred from homology"/>
<comment type="cofactor">
    <cofactor evidence="1">
        <name>FMN</name>
        <dbReference type="ChEBI" id="CHEBI:58210"/>
    </cofactor>
</comment>
<dbReference type="EMBL" id="FMWL01000003">
    <property type="protein sequence ID" value="SCZ77728.1"/>
    <property type="molecule type" value="Genomic_DNA"/>
</dbReference>
<evidence type="ECO:0000256" key="5">
    <source>
        <dbReference type="ARBA" id="ARBA00023002"/>
    </source>
</evidence>
<dbReference type="STRING" id="1120920.SAMN03080599_00917"/>
<dbReference type="OrthoDB" id="9812105at2"/>
<name>A0A1G5RV25_9FIRM</name>
<dbReference type="SUPFAM" id="SSF55469">
    <property type="entry name" value="FMN-dependent nitroreductase-like"/>
    <property type="match status" value="1"/>
</dbReference>
<sequence length="185" mass="19862">MNYAFQILMNRRSVRSFKPDPVPQSVLERIMETVAYAPSSRGRQPWHFSVVTDALLLQQISDVNREIALASGDDALKANAEKPGFSNFYHAPAVIFISAPEAKHALADCANAAVYASLAATALGLGSCYIASFRPAFESGQGEALKAALQLPEGHMPLYAVALGYTLGQEPKAAPREPGKVSWIG</sequence>
<evidence type="ECO:0000313" key="8">
    <source>
        <dbReference type="Proteomes" id="UP000199208"/>
    </source>
</evidence>
<dbReference type="Proteomes" id="UP000199208">
    <property type="component" value="Unassembled WGS sequence"/>
</dbReference>
<evidence type="ECO:0000259" key="6">
    <source>
        <dbReference type="Pfam" id="PF00881"/>
    </source>
</evidence>
<gene>
    <name evidence="7" type="ORF">SAMN03080599_00917</name>
</gene>
<dbReference type="InterPro" id="IPR029479">
    <property type="entry name" value="Nitroreductase"/>
</dbReference>
<evidence type="ECO:0000256" key="1">
    <source>
        <dbReference type="ARBA" id="ARBA00001917"/>
    </source>
</evidence>
<dbReference type="InterPro" id="IPR000415">
    <property type="entry name" value="Nitroreductase-like"/>
</dbReference>
<feature type="domain" description="Nitroreductase" evidence="6">
    <location>
        <begin position="9"/>
        <end position="165"/>
    </location>
</feature>
<keyword evidence="8" id="KW-1185">Reference proteome</keyword>
<dbReference type="Pfam" id="PF00881">
    <property type="entry name" value="Nitroreductase"/>
    <property type="match status" value="1"/>
</dbReference>
<dbReference type="PANTHER" id="PTHR43673:SF2">
    <property type="entry name" value="NITROREDUCTASE"/>
    <property type="match status" value="1"/>
</dbReference>
<accession>A0A1G5RV25</accession>
<dbReference type="AlphaFoldDB" id="A0A1G5RV25"/>
<keyword evidence="4" id="KW-0288">FMN</keyword>
<keyword evidence="5" id="KW-0560">Oxidoreductase</keyword>
<dbReference type="RefSeq" id="WP_092589709.1">
    <property type="nucleotide sequence ID" value="NZ_FMWL01000003.1"/>
</dbReference>
<comment type="similarity">
    <text evidence="2">Belongs to the nitroreductase family.</text>
</comment>
<keyword evidence="3" id="KW-0285">Flavoprotein</keyword>